<dbReference type="EMBL" id="PYGJ01000016">
    <property type="protein sequence ID" value="PSL17585.1"/>
    <property type="molecule type" value="Genomic_DNA"/>
</dbReference>
<dbReference type="OrthoDB" id="8392969at2"/>
<evidence type="ECO:0000313" key="1">
    <source>
        <dbReference type="EMBL" id="PSL17585.1"/>
    </source>
</evidence>
<dbReference type="Gene3D" id="6.10.10.120">
    <property type="entry name" value="Antitoxin ParD1-like"/>
    <property type="match status" value="1"/>
</dbReference>
<dbReference type="Proteomes" id="UP000240418">
    <property type="component" value="Unassembled WGS sequence"/>
</dbReference>
<accession>A0A2P8F788</accession>
<reference evidence="1 2" key="1">
    <citation type="submission" date="2018-03" db="EMBL/GenBank/DDBJ databases">
        <title>Genomic Encyclopedia of Archaeal and Bacterial Type Strains, Phase II (KMG-II): from individual species to whole genera.</title>
        <authorList>
            <person name="Goeker M."/>
        </authorList>
    </citation>
    <scope>NUCLEOTIDE SEQUENCE [LARGE SCALE GENOMIC DNA]</scope>
    <source>
        <strain evidence="1 2">DSM 100673</strain>
    </source>
</reference>
<dbReference type="AlphaFoldDB" id="A0A2P8F788"/>
<proteinExistence type="predicted"/>
<keyword evidence="2" id="KW-1185">Reference proteome</keyword>
<name>A0A2P8F788_9RHOB</name>
<dbReference type="InterPro" id="IPR022789">
    <property type="entry name" value="ParD"/>
</dbReference>
<evidence type="ECO:0000313" key="2">
    <source>
        <dbReference type="Proteomes" id="UP000240418"/>
    </source>
</evidence>
<protein>
    <submittedName>
        <fullName evidence="1">Antitoxin ParD1/3/4</fullName>
    </submittedName>
</protein>
<gene>
    <name evidence="1" type="ORF">CLV88_11632</name>
</gene>
<comment type="caution">
    <text evidence="1">The sequence shown here is derived from an EMBL/GenBank/DDBJ whole genome shotgun (WGS) entry which is preliminary data.</text>
</comment>
<organism evidence="1 2">
    <name type="scientific">Shimia abyssi</name>
    <dbReference type="NCBI Taxonomy" id="1662395"/>
    <lineage>
        <taxon>Bacteria</taxon>
        <taxon>Pseudomonadati</taxon>
        <taxon>Pseudomonadota</taxon>
        <taxon>Alphaproteobacteria</taxon>
        <taxon>Rhodobacterales</taxon>
        <taxon>Roseobacteraceae</taxon>
    </lineage>
</organism>
<dbReference type="InterPro" id="IPR038296">
    <property type="entry name" value="ParD_sf"/>
</dbReference>
<dbReference type="Pfam" id="PF03693">
    <property type="entry name" value="ParD_antitoxin"/>
    <property type="match status" value="1"/>
</dbReference>
<sequence>MTVKSSISLTDSQAAFARGLVENGRAASLSAVVQQGLELLREKRNAEAAETEALRAVLEARARGPFVGEEDFRRHTDQMLTEASRKYALGD</sequence>
<dbReference type="RefSeq" id="WP_106609918.1">
    <property type="nucleotide sequence ID" value="NZ_PYGJ01000016.1"/>
</dbReference>